<dbReference type="STRING" id="49547.MBCUR_06400"/>
<dbReference type="EMBL" id="LWMV01000125">
    <property type="protein sequence ID" value="KZX14022.1"/>
    <property type="molecule type" value="Genomic_DNA"/>
</dbReference>
<keyword evidence="2" id="KW-1185">Reference proteome</keyword>
<comment type="caution">
    <text evidence="1">The sequence shown here is derived from an EMBL/GenBank/DDBJ whole genome shotgun (WGS) entry which is preliminary data.</text>
</comment>
<gene>
    <name evidence="1" type="ORF">MBCUR_06400</name>
</gene>
<sequence>MGKRDPKSKFTDISCPNEECDDYGKANNQNIVGNGTYMTKNGKVQQFKCKTCNKSFISNSNTILYDLRTDENIVFLALKMILKGMSLRGTAESLEVKFDTIRRWLKIAAEHSEKVNKVLMRDLNVDKAELDELWVFVKENRFREWAEKKKKKDGSD</sequence>
<evidence type="ECO:0008006" key="3">
    <source>
        <dbReference type="Google" id="ProtNLM"/>
    </source>
</evidence>
<evidence type="ECO:0000313" key="1">
    <source>
        <dbReference type="EMBL" id="KZX14022.1"/>
    </source>
</evidence>
<proteinExistence type="predicted"/>
<accession>A0A166C158</accession>
<dbReference type="RefSeq" id="WP_067090104.1">
    <property type="nucleotide sequence ID" value="NZ_LWMV01000125.1"/>
</dbReference>
<protein>
    <recommendedName>
        <fullName evidence="3">IS1 family transposase</fullName>
    </recommendedName>
</protein>
<name>A0A166C158_9EURY</name>
<dbReference type="Proteomes" id="UP000077245">
    <property type="component" value="Unassembled WGS sequence"/>
</dbReference>
<reference evidence="1 2" key="1">
    <citation type="submission" date="2016-04" db="EMBL/GenBank/DDBJ databases">
        <title>Genome sequence of Methanobrevibacter curvatus DSM 11111.</title>
        <authorList>
            <person name="Poehlein A."/>
            <person name="Seedorf H."/>
            <person name="Daniel R."/>
        </authorList>
    </citation>
    <scope>NUCLEOTIDE SEQUENCE [LARGE SCALE GENOMIC DNA]</scope>
    <source>
        <strain evidence="1 2">DSM 11111</strain>
    </source>
</reference>
<organism evidence="1 2">
    <name type="scientific">Methanobrevibacter curvatus</name>
    <dbReference type="NCBI Taxonomy" id="49547"/>
    <lineage>
        <taxon>Archaea</taxon>
        <taxon>Methanobacteriati</taxon>
        <taxon>Methanobacteriota</taxon>
        <taxon>Methanomada group</taxon>
        <taxon>Methanobacteria</taxon>
        <taxon>Methanobacteriales</taxon>
        <taxon>Methanobacteriaceae</taxon>
        <taxon>Methanobrevibacter</taxon>
    </lineage>
</organism>
<dbReference type="OrthoDB" id="133072at2157"/>
<dbReference type="AlphaFoldDB" id="A0A166C158"/>
<dbReference type="PATRIC" id="fig|49547.3.peg.674"/>
<evidence type="ECO:0000313" key="2">
    <source>
        <dbReference type="Proteomes" id="UP000077245"/>
    </source>
</evidence>